<dbReference type="EMBL" id="JDVG02000424">
    <property type="protein sequence ID" value="KFB72212.1"/>
    <property type="molecule type" value="Genomic_DNA"/>
</dbReference>
<evidence type="ECO:0000259" key="3">
    <source>
        <dbReference type="Pfam" id="PF03787"/>
    </source>
</evidence>
<name>A0A080LUE0_9PROT</name>
<dbReference type="PANTHER" id="PTHR39965:SF1">
    <property type="entry name" value="CRISPR SYSTEM CMR SUBUNIT CMR6"/>
    <property type="match status" value="1"/>
</dbReference>
<dbReference type="AlphaFoldDB" id="A0A080LUE0"/>
<feature type="domain" description="CRISPR type III-associated protein" evidence="3">
    <location>
        <begin position="89"/>
        <end position="263"/>
    </location>
</feature>
<evidence type="ECO:0000256" key="2">
    <source>
        <dbReference type="SAM" id="MobiDB-lite"/>
    </source>
</evidence>
<feature type="compositionally biased region" description="Basic and acidic residues" evidence="2">
    <location>
        <begin position="271"/>
        <end position="281"/>
    </location>
</feature>
<dbReference type="PANTHER" id="PTHR39965">
    <property type="entry name" value="CRISPR SYSTEM CMR SUBUNIT CMR6"/>
    <property type="match status" value="1"/>
</dbReference>
<dbReference type="InterPro" id="IPR010172">
    <property type="entry name" value="CRISPR-assoc_prot_TM1791"/>
</dbReference>
<proteinExistence type="predicted"/>
<evidence type="ECO:0000256" key="1">
    <source>
        <dbReference type="ARBA" id="ARBA00023118"/>
    </source>
</evidence>
<organism evidence="4 5">
    <name type="scientific">Candidatus Accumulibacter phosphatis</name>
    <dbReference type="NCBI Taxonomy" id="327160"/>
    <lineage>
        <taxon>Bacteria</taxon>
        <taxon>Pseudomonadati</taxon>
        <taxon>Pseudomonadota</taxon>
        <taxon>Betaproteobacteria</taxon>
        <taxon>Candidatus Accumulibacter</taxon>
    </lineage>
</organism>
<dbReference type="InterPro" id="IPR005537">
    <property type="entry name" value="RAMP_III_fam"/>
</dbReference>
<evidence type="ECO:0000313" key="5">
    <source>
        <dbReference type="Proteomes" id="UP000020077"/>
    </source>
</evidence>
<evidence type="ECO:0000313" key="4">
    <source>
        <dbReference type="EMBL" id="KFB72212.1"/>
    </source>
</evidence>
<keyword evidence="1" id="KW-0051">Antiviral defense</keyword>
<dbReference type="Proteomes" id="UP000020077">
    <property type="component" value="Unassembled WGS sequence"/>
</dbReference>
<comment type="caution">
    <text evidence="4">The sequence shown here is derived from an EMBL/GenBank/DDBJ whole genome shotgun (WGS) entry which is preliminary data.</text>
</comment>
<feature type="region of interest" description="Disordered" evidence="2">
    <location>
        <begin position="271"/>
        <end position="301"/>
    </location>
</feature>
<dbReference type="NCBIfam" id="TIGR01898">
    <property type="entry name" value="cas_TM1791_cmr6"/>
    <property type="match status" value="1"/>
</dbReference>
<protein>
    <submittedName>
        <fullName evidence="4">CRISPR type III-B/RAMP module RAMP protein Cmr6</fullName>
    </submittedName>
</protein>
<dbReference type="Pfam" id="PF03787">
    <property type="entry name" value="RAMPs"/>
    <property type="match status" value="1"/>
</dbReference>
<sequence length="387" mass="42415">MNVAAVPKYVRDSAAGFRNCPPGHRFNLYFEIWQEGNWLITKTGKADALRACLALGDAALVLQALRARQKALAEALPEEQRQIIDAVSTSPFATGLGLEHPVDNGFSFLSPYGLPYLAGSGVKGVLRQAANELHDDGDTAITQPLIDALFGQELQGADARRGALTCWDVFPQPFGDNLVVEIMTPHFGDYYQNRGTPHDAGKPNPIPFLAVPARSAFRFVVTCDPARLPADAPDWKSILDRIIEHAFAWLGFGAKTAVGYGALAEDPAAADERRRVEDQKRQQAAAAAEAERRAQLSPADQELEAARGSTAVLRSALESAQAKGKYQPGSPIDQERLKLFQQAIEWHAPIARREAAALLREVIKWTGWPGNKERKQQFQSWLSELES</sequence>
<gene>
    <name evidence="4" type="ORF">AW09_002603</name>
</gene>
<reference evidence="4 5" key="1">
    <citation type="submission" date="2014-02" db="EMBL/GenBank/DDBJ databases">
        <title>Expanding our view of genomic diversity in Candidatus Accumulibacter clades.</title>
        <authorList>
            <person name="Skennerton C.T."/>
            <person name="Barr J.J."/>
            <person name="Slater F.R."/>
            <person name="Bond P.L."/>
            <person name="Tyson G.W."/>
        </authorList>
    </citation>
    <scope>NUCLEOTIDE SEQUENCE [LARGE SCALE GENOMIC DNA]</scope>
    <source>
        <strain evidence="5">BA-91</strain>
    </source>
</reference>
<accession>A0A080LUE0</accession>
<dbReference type="GO" id="GO:0051607">
    <property type="term" value="P:defense response to virus"/>
    <property type="evidence" value="ECO:0007669"/>
    <property type="project" value="UniProtKB-KW"/>
</dbReference>